<protein>
    <submittedName>
        <fullName evidence="1">Uncharacterized protein</fullName>
    </submittedName>
</protein>
<dbReference type="Proteomes" id="UP001054945">
    <property type="component" value="Unassembled WGS sequence"/>
</dbReference>
<evidence type="ECO:0000313" key="2">
    <source>
        <dbReference type="Proteomes" id="UP001054945"/>
    </source>
</evidence>
<keyword evidence="2" id="KW-1185">Reference proteome</keyword>
<dbReference type="AlphaFoldDB" id="A0AAV4TKX0"/>
<reference evidence="1 2" key="1">
    <citation type="submission" date="2021-06" db="EMBL/GenBank/DDBJ databases">
        <title>Caerostris extrusa draft genome.</title>
        <authorList>
            <person name="Kono N."/>
            <person name="Arakawa K."/>
        </authorList>
    </citation>
    <scope>NUCLEOTIDE SEQUENCE [LARGE SCALE GENOMIC DNA]</scope>
</reference>
<dbReference type="EMBL" id="BPLR01011273">
    <property type="protein sequence ID" value="GIY45432.1"/>
    <property type="molecule type" value="Genomic_DNA"/>
</dbReference>
<name>A0AAV4TKX0_CAEEX</name>
<proteinExistence type="predicted"/>
<evidence type="ECO:0000313" key="1">
    <source>
        <dbReference type="EMBL" id="GIY45432.1"/>
    </source>
</evidence>
<comment type="caution">
    <text evidence="1">The sequence shown here is derived from an EMBL/GenBank/DDBJ whole genome shotgun (WGS) entry which is preliminary data.</text>
</comment>
<sequence length="128" mass="14044">MIVETLNYGVGIAGGCKFMDAQGPLRFASSCLVGRIGEFGVIECRQKLLAINAIPANTRDLLFEETPAQRWMIVGTLNYGVGIAGGRKFMDAQGPLGFASVCLCWTDRTIWHTECCQELLEVRSLNNK</sequence>
<organism evidence="1 2">
    <name type="scientific">Caerostris extrusa</name>
    <name type="common">Bark spider</name>
    <name type="synonym">Caerostris bankana</name>
    <dbReference type="NCBI Taxonomy" id="172846"/>
    <lineage>
        <taxon>Eukaryota</taxon>
        <taxon>Metazoa</taxon>
        <taxon>Ecdysozoa</taxon>
        <taxon>Arthropoda</taxon>
        <taxon>Chelicerata</taxon>
        <taxon>Arachnida</taxon>
        <taxon>Araneae</taxon>
        <taxon>Araneomorphae</taxon>
        <taxon>Entelegynae</taxon>
        <taxon>Araneoidea</taxon>
        <taxon>Araneidae</taxon>
        <taxon>Caerostris</taxon>
    </lineage>
</organism>
<accession>A0AAV4TKX0</accession>
<gene>
    <name evidence="1" type="ORF">CEXT_264221</name>
</gene>